<feature type="domain" description="S1 motif" evidence="9">
    <location>
        <begin position="649"/>
        <end position="730"/>
    </location>
</feature>
<dbReference type="InterPro" id="IPR050180">
    <property type="entry name" value="RNR_Ribonuclease"/>
</dbReference>
<keyword evidence="4 7" id="KW-0378">Hydrolase</keyword>
<reference evidence="10 11" key="1">
    <citation type="submission" date="2016-08" db="EMBL/GenBank/DDBJ databases">
        <title>Draft genome of the agarase producing Sphingomonas sp. MCT13.</title>
        <authorList>
            <person name="D'Andrea M.M."/>
            <person name="Rossolini G.M."/>
            <person name="Thaller M.C."/>
        </authorList>
    </citation>
    <scope>NUCLEOTIDE SEQUENCE [LARGE SCALE GENOMIC DNA]</scope>
    <source>
        <strain evidence="10 11">MCT13</strain>
    </source>
</reference>
<dbReference type="EMBL" id="MDDS01000046">
    <property type="protein sequence ID" value="ODP36856.1"/>
    <property type="molecule type" value="Genomic_DNA"/>
</dbReference>
<dbReference type="GO" id="GO:0008859">
    <property type="term" value="F:exoribonuclease II activity"/>
    <property type="evidence" value="ECO:0007669"/>
    <property type="project" value="UniProtKB-UniRule"/>
</dbReference>
<dbReference type="STRING" id="1888892.BFL28_03870"/>
<dbReference type="SMART" id="SM00316">
    <property type="entry name" value="S1"/>
    <property type="match status" value="1"/>
</dbReference>
<evidence type="ECO:0000313" key="10">
    <source>
        <dbReference type="EMBL" id="ODP36856.1"/>
    </source>
</evidence>
<evidence type="ECO:0000259" key="9">
    <source>
        <dbReference type="PROSITE" id="PS50126"/>
    </source>
</evidence>
<evidence type="ECO:0000256" key="4">
    <source>
        <dbReference type="ARBA" id="ARBA00022801"/>
    </source>
</evidence>
<evidence type="ECO:0000256" key="3">
    <source>
        <dbReference type="ARBA" id="ARBA00022722"/>
    </source>
</evidence>
<dbReference type="SMART" id="SM00955">
    <property type="entry name" value="RNB"/>
    <property type="match status" value="1"/>
</dbReference>
<comment type="similarity">
    <text evidence="7">Belongs to the RNR ribonuclease family. RNase R subfamily.</text>
</comment>
<dbReference type="InterPro" id="IPR022966">
    <property type="entry name" value="RNase_II/R_CS"/>
</dbReference>
<dbReference type="InterPro" id="IPR004476">
    <property type="entry name" value="RNase_II/RNase_R"/>
</dbReference>
<name>A0A1E3LST9_9SPHN</name>
<dbReference type="SUPFAM" id="SSF50249">
    <property type="entry name" value="Nucleic acid-binding proteins"/>
    <property type="match status" value="2"/>
</dbReference>
<keyword evidence="3 7" id="KW-0540">Nuclease</keyword>
<dbReference type="NCBIfam" id="TIGR00358">
    <property type="entry name" value="3_prime_RNase"/>
    <property type="match status" value="1"/>
</dbReference>
<dbReference type="Pfam" id="PF00773">
    <property type="entry name" value="RNB"/>
    <property type="match status" value="1"/>
</dbReference>
<dbReference type="EC" id="3.1.13.1" evidence="7"/>
<dbReference type="Pfam" id="PF00575">
    <property type="entry name" value="S1"/>
    <property type="match status" value="1"/>
</dbReference>
<dbReference type="Proteomes" id="UP000094487">
    <property type="component" value="Unassembled WGS sequence"/>
</dbReference>
<dbReference type="InterPro" id="IPR040476">
    <property type="entry name" value="CSD2"/>
</dbReference>
<comment type="caution">
    <text evidence="10">The sequence shown here is derived from an EMBL/GenBank/DDBJ whole genome shotgun (WGS) entry which is preliminary data.</text>
</comment>
<comment type="catalytic activity">
    <reaction evidence="1 7">
        <text>Exonucleolytic cleavage in the 3'- to 5'-direction to yield nucleoside 5'-phosphates.</text>
        <dbReference type="EC" id="3.1.13.1"/>
    </reaction>
</comment>
<evidence type="ECO:0000256" key="2">
    <source>
        <dbReference type="ARBA" id="ARBA00022490"/>
    </source>
</evidence>
<dbReference type="RefSeq" id="WP_069321349.1">
    <property type="nucleotide sequence ID" value="NZ_MDDS01000046.1"/>
</dbReference>
<organism evidence="10 11">
    <name type="scientific">Sphingomonas turrisvirgatae</name>
    <dbReference type="NCBI Taxonomy" id="1888892"/>
    <lineage>
        <taxon>Bacteria</taxon>
        <taxon>Pseudomonadati</taxon>
        <taxon>Pseudomonadota</taxon>
        <taxon>Alphaproteobacteria</taxon>
        <taxon>Sphingomonadales</taxon>
        <taxon>Sphingomonadaceae</taxon>
        <taxon>Sphingomonas</taxon>
    </lineage>
</organism>
<dbReference type="InterPro" id="IPR001900">
    <property type="entry name" value="RNase_II/R"/>
</dbReference>
<dbReference type="InterPro" id="IPR012340">
    <property type="entry name" value="NA-bd_OB-fold"/>
</dbReference>
<evidence type="ECO:0000256" key="1">
    <source>
        <dbReference type="ARBA" id="ARBA00001849"/>
    </source>
</evidence>
<dbReference type="OrthoDB" id="9764149at2"/>
<dbReference type="Pfam" id="PF17876">
    <property type="entry name" value="CSD2"/>
    <property type="match status" value="1"/>
</dbReference>
<dbReference type="PANTHER" id="PTHR23355:SF9">
    <property type="entry name" value="DIS3-LIKE EXONUCLEASE 2"/>
    <property type="match status" value="1"/>
</dbReference>
<dbReference type="GO" id="GO:0006402">
    <property type="term" value="P:mRNA catabolic process"/>
    <property type="evidence" value="ECO:0007669"/>
    <property type="project" value="TreeGrafter"/>
</dbReference>
<dbReference type="GO" id="GO:0003723">
    <property type="term" value="F:RNA binding"/>
    <property type="evidence" value="ECO:0007669"/>
    <property type="project" value="UniProtKB-UniRule"/>
</dbReference>
<dbReference type="PROSITE" id="PS01175">
    <property type="entry name" value="RIBONUCLEASE_II"/>
    <property type="match status" value="1"/>
</dbReference>
<evidence type="ECO:0000256" key="8">
    <source>
        <dbReference type="SAM" id="MobiDB-lite"/>
    </source>
</evidence>
<evidence type="ECO:0000256" key="7">
    <source>
        <dbReference type="HAMAP-Rule" id="MF_01895"/>
    </source>
</evidence>
<evidence type="ECO:0000256" key="5">
    <source>
        <dbReference type="ARBA" id="ARBA00022839"/>
    </source>
</evidence>
<proteinExistence type="inferred from homology"/>
<keyword evidence="6 7" id="KW-0694">RNA-binding</keyword>
<gene>
    <name evidence="7" type="primary">rnr</name>
    <name evidence="10" type="ORF">BFL28_03870</name>
</gene>
<dbReference type="NCBIfam" id="TIGR02063">
    <property type="entry name" value="RNase_R"/>
    <property type="match status" value="1"/>
</dbReference>
<dbReference type="InterPro" id="IPR011805">
    <property type="entry name" value="RNase_R"/>
</dbReference>
<dbReference type="CDD" id="cd04471">
    <property type="entry name" value="S1_RNase_R"/>
    <property type="match status" value="1"/>
</dbReference>
<dbReference type="Gene3D" id="2.40.50.140">
    <property type="entry name" value="Nucleic acid-binding proteins"/>
    <property type="match status" value="1"/>
</dbReference>
<comment type="subcellular location">
    <subcellularLocation>
        <location evidence="7">Cytoplasm</location>
    </subcellularLocation>
</comment>
<dbReference type="PANTHER" id="PTHR23355">
    <property type="entry name" value="RIBONUCLEASE"/>
    <property type="match status" value="1"/>
</dbReference>
<evidence type="ECO:0000256" key="6">
    <source>
        <dbReference type="ARBA" id="ARBA00022884"/>
    </source>
</evidence>
<feature type="region of interest" description="Disordered" evidence="8">
    <location>
        <begin position="726"/>
        <end position="771"/>
    </location>
</feature>
<keyword evidence="5 7" id="KW-0269">Exonuclease</keyword>
<dbReference type="AlphaFoldDB" id="A0A1E3LST9"/>
<keyword evidence="2 7" id="KW-0963">Cytoplasm</keyword>
<comment type="function">
    <text evidence="7">3'-5' exoribonuclease that releases 5'-nucleoside monophosphates and is involved in maturation of structured RNAs.</text>
</comment>
<accession>A0A1E3LST9</accession>
<protein>
    <recommendedName>
        <fullName evidence="7">Ribonuclease R</fullName>
        <shortName evidence="7">RNase R</shortName>
        <ecNumber evidence="7">3.1.13.1</ecNumber>
    </recommendedName>
</protein>
<dbReference type="GO" id="GO:0005829">
    <property type="term" value="C:cytosol"/>
    <property type="evidence" value="ECO:0007669"/>
    <property type="project" value="TreeGrafter"/>
</dbReference>
<dbReference type="PROSITE" id="PS50126">
    <property type="entry name" value="S1"/>
    <property type="match status" value="1"/>
</dbReference>
<dbReference type="InterPro" id="IPR003029">
    <property type="entry name" value="S1_domain"/>
</dbReference>
<evidence type="ECO:0000313" key="11">
    <source>
        <dbReference type="Proteomes" id="UP000094487"/>
    </source>
</evidence>
<dbReference type="HAMAP" id="MF_01895">
    <property type="entry name" value="RNase_R"/>
    <property type="match status" value="1"/>
</dbReference>
<keyword evidence="11" id="KW-1185">Reference proteome</keyword>
<sequence>MRKPNKAKKPAPGLPSRQQIIDFITSSDTPVGKREIAKAFGLTAQEKIALKALLRDMSDEGLIDSAPGRAFHKMGGLPKVTVLRVTDSDGDTVWAVPERWEAEGIPVPRIRVRERKGHGALGVGDRILARTEEAGKGWIAHPMKKLAKGEETMLGVVKEEGGRLYLHGVEKKGKDSIVVISERNGAEPGDLVLAEKSGQGPRLFAKVQEVLGDPFAPRSFSLIAIHKHGIPNVFSEALLSEAERVAKQDLGKGREDLREVPIVAIDPIDARDHDDAVWAAPDEDPKNPGGWKAIVAIADVSFYVRSGSLLDREARKRGNSVYFPDRVVPMLPEVLSADVCSLKQGVDRAALACHLQIGQDGELKSWRFSRAVVKLAANIAYEHAQAAIDAVGEKAEVTSSPCAMPAEELAGVEPALVESALRPLWACWRALNKAREKREPLNLDLPERRIVLDEMGRILSVAPRERLDAHKLIEDYMIAANVAAAKALEKRKAPVMYRVHEPPSREKLVALKEYLKTLDVEFTLGQVIKPSTFNRVIERVGEAEFRDEVMTQVLRTQTQAYYGPANAGHFGLGLGSYAHFTSPIRRYADLVVHRALVEADKLGPGGELLPDSDMEKTGELISQLERRAMEAERETIDRYVAAYLSAHVGEVMEARITGVQSFGFFATVDGVGGDGLVPARDLGREYFRYDETGQQLVGEETGEAFKLGQRLKLKLVEANPVSGALRFELPDGKGSGSGPRPNGNEGKRGGPPRALKRRGRPANIKHQGRKR</sequence>